<dbReference type="Proteomes" id="UP001430356">
    <property type="component" value="Unassembled WGS sequence"/>
</dbReference>
<gene>
    <name evidence="2" type="ORF">NESM_000714000</name>
</gene>
<feature type="region of interest" description="Disordered" evidence="1">
    <location>
        <begin position="104"/>
        <end position="142"/>
    </location>
</feature>
<accession>A0AAW0EX10</accession>
<feature type="region of interest" description="Disordered" evidence="1">
    <location>
        <begin position="493"/>
        <end position="522"/>
    </location>
</feature>
<reference evidence="2 3" key="1">
    <citation type="journal article" date="2021" name="MBio">
        <title>A New Model Trypanosomatid, Novymonas esmeraldas: Genomic Perception of Its 'Candidatus Pandoraea novymonadis' Endosymbiont.</title>
        <authorList>
            <person name="Zakharova A."/>
            <person name="Saura A."/>
            <person name="Butenko A."/>
            <person name="Podesvova L."/>
            <person name="Warmusova S."/>
            <person name="Kostygov A.Y."/>
            <person name="Nenarokova A."/>
            <person name="Lukes J."/>
            <person name="Opperdoes F.R."/>
            <person name="Yurchenko V."/>
        </authorList>
    </citation>
    <scope>NUCLEOTIDE SEQUENCE [LARGE SCALE GENOMIC DNA]</scope>
    <source>
        <strain evidence="2 3">E262AT.01</strain>
    </source>
</reference>
<feature type="region of interest" description="Disordered" evidence="1">
    <location>
        <begin position="389"/>
        <end position="418"/>
    </location>
</feature>
<feature type="compositionally biased region" description="Basic and acidic residues" evidence="1">
    <location>
        <begin position="113"/>
        <end position="127"/>
    </location>
</feature>
<feature type="region of interest" description="Disordered" evidence="1">
    <location>
        <begin position="340"/>
        <end position="369"/>
    </location>
</feature>
<proteinExistence type="predicted"/>
<comment type="caution">
    <text evidence="2">The sequence shown here is derived from an EMBL/GenBank/DDBJ whole genome shotgun (WGS) entry which is preliminary data.</text>
</comment>
<dbReference type="PANTHER" id="PTHR31323:SF1">
    <property type="entry name" value="MECHANOSENSITIVE ION CHANNEL PROTEIN"/>
    <property type="match status" value="1"/>
</dbReference>
<dbReference type="AlphaFoldDB" id="A0AAW0EX10"/>
<dbReference type="GO" id="GO:0005262">
    <property type="term" value="F:calcium channel activity"/>
    <property type="evidence" value="ECO:0007669"/>
    <property type="project" value="TreeGrafter"/>
</dbReference>
<dbReference type="EMBL" id="JAECZO010000113">
    <property type="protein sequence ID" value="KAK7197630.1"/>
    <property type="molecule type" value="Genomic_DNA"/>
</dbReference>
<organism evidence="2 3">
    <name type="scientific">Novymonas esmeraldas</name>
    <dbReference type="NCBI Taxonomy" id="1808958"/>
    <lineage>
        <taxon>Eukaryota</taxon>
        <taxon>Discoba</taxon>
        <taxon>Euglenozoa</taxon>
        <taxon>Kinetoplastea</taxon>
        <taxon>Metakinetoplastina</taxon>
        <taxon>Trypanosomatida</taxon>
        <taxon>Trypanosomatidae</taxon>
        <taxon>Novymonas</taxon>
    </lineage>
</organism>
<evidence type="ECO:0000313" key="2">
    <source>
        <dbReference type="EMBL" id="KAK7197630.1"/>
    </source>
</evidence>
<feature type="compositionally biased region" description="Gly residues" evidence="1">
    <location>
        <begin position="343"/>
        <end position="352"/>
    </location>
</feature>
<evidence type="ECO:0000256" key="1">
    <source>
        <dbReference type="SAM" id="MobiDB-lite"/>
    </source>
</evidence>
<dbReference type="GO" id="GO:0006874">
    <property type="term" value="P:intracellular calcium ion homeostasis"/>
    <property type="evidence" value="ECO:0007669"/>
    <property type="project" value="TreeGrafter"/>
</dbReference>
<keyword evidence="3" id="KW-1185">Reference proteome</keyword>
<dbReference type="PANTHER" id="PTHR31323">
    <property type="entry name" value="MECHANOSENSITIVE ION CHANNEL PROTEIN MSY2"/>
    <property type="match status" value="1"/>
</dbReference>
<evidence type="ECO:0000313" key="3">
    <source>
        <dbReference type="Proteomes" id="UP001430356"/>
    </source>
</evidence>
<protein>
    <submittedName>
        <fullName evidence="2">Uncharacterized protein</fullName>
    </submittedName>
</protein>
<name>A0AAW0EX10_9TRYP</name>
<sequence>MSDVLAYLRGVVHRVSATFMPAEMDHVACFLRGEAWVAAAGGTAAATSLCFPLGATRWGRFIPLGIASADLIAAATSGSRAVLLQLLESKGLSPVLAVNLVPTEQQQQQQRQETGRHADPAGDDRLGPHTGEAAAARKRRRMSASTSAAAVAVDAALDGRYGTTAEAARHGCMAAVRRWFAEVEEEAAEAAEAAAPAASELRGAPRLGRQRRVRRLLLLVRCCADNRVAVSTRGARAGASSAPHAASAAGRRHRGGADPLHLLLHDLAAVTTLYEVRLAATGTTARPAVLLLPEDDSYAGALLKQQLRDEVGYRYWIELLLQLDSADGDTHRGEGWRATLVSGPGGGGGGLAGASRRQRPQTPAETPLERGCRLAEQWGLLDVHAPTAAVAGGGGGDDDDASPGAPRPPRGWSRRQRETALRRDSSCFFLRPSNAALCVFLMEALRRFPVLVRPAVLRHWQSTWTARHVLSDVLLAVHTALCPFAVSAASARGDTVPPPAPGADPSQGASASPPSSTAAAAATAAQDTAELLDALLDASFTLAEERDAVQPLSANDFTIEQATHYLLLYDALVCQRESRLRRIPGVVRVLARLSERGSRAAADDPVRVAVRSRLPFAPLNQFYDGVVRLAEAGAGQRGGVREVRSYPMDALTLPLRRVSVAPQLQHGTLLALLPPGESLVELQEVAERAWRAVADAACSGEGSGTGERDDGNDAALSLLRRNNFYHPRVPHALRVLYILTAHALHAPTEAARHVPVVQLQAVCQLSDEQLLRVLAELQVCGLASVNAKRQTACTLLDSA</sequence>
<feature type="compositionally biased region" description="Low complexity" evidence="1">
    <location>
        <begin position="503"/>
        <end position="522"/>
    </location>
</feature>